<dbReference type="InterPro" id="IPR027381">
    <property type="entry name" value="LytR/CpsA/Psr_C"/>
</dbReference>
<protein>
    <recommendedName>
        <fullName evidence="2">LytR/CpsA/Psr regulator C-terminal domain-containing protein</fullName>
    </recommendedName>
</protein>
<evidence type="ECO:0000256" key="1">
    <source>
        <dbReference type="SAM" id="Phobius"/>
    </source>
</evidence>
<organism evidence="3 4">
    <name type="scientific">Actinomyces radicidentis</name>
    <dbReference type="NCBI Taxonomy" id="111015"/>
    <lineage>
        <taxon>Bacteria</taxon>
        <taxon>Bacillati</taxon>
        <taxon>Actinomycetota</taxon>
        <taxon>Actinomycetes</taxon>
        <taxon>Actinomycetales</taxon>
        <taxon>Actinomycetaceae</taxon>
        <taxon>Actinomyces</taxon>
    </lineage>
</organism>
<dbReference type="RefSeq" id="WP_067941436.1">
    <property type="nucleotide sequence ID" value="NZ_CP014228.1"/>
</dbReference>
<gene>
    <name evidence="3" type="ORF">AXF14_05265</name>
</gene>
<dbReference type="EMBL" id="CP014228">
    <property type="protein sequence ID" value="AMD87109.1"/>
    <property type="molecule type" value="Genomic_DNA"/>
</dbReference>
<evidence type="ECO:0000313" key="3">
    <source>
        <dbReference type="EMBL" id="AMD87109.1"/>
    </source>
</evidence>
<keyword evidence="1" id="KW-1133">Transmembrane helix</keyword>
<keyword evidence="1" id="KW-0472">Membrane</keyword>
<sequence length="204" mass="20759">MTSPADSRDEYRRRLQHRQTTVIGGILAVMAILTIVCLAIWTGMVPAPYEPGFATAAPTATVEPQVCPPTDAKTVELSSVKANVYNGTDTTGLAGGVAGVLSDAGVQVTATADWPKGSYDGDVLIATSQAGLVNAYTLAQLFTGTVRVQLDSSVDAGDATVSVVLGGSYKQGILAEDEIAKLKAGTAIKSPVGCVAATASATAK</sequence>
<name>A0A120KL31_ACTRD</name>
<accession>A0A120KL31</accession>
<dbReference type="STRING" id="111015.AXF14_05265"/>
<dbReference type="Pfam" id="PF13399">
    <property type="entry name" value="LytR_C"/>
    <property type="match status" value="1"/>
</dbReference>
<evidence type="ECO:0000313" key="4">
    <source>
        <dbReference type="Proteomes" id="UP000065220"/>
    </source>
</evidence>
<proteinExistence type="predicted"/>
<dbReference type="Proteomes" id="UP000065220">
    <property type="component" value="Chromosome"/>
</dbReference>
<keyword evidence="1" id="KW-0812">Transmembrane</keyword>
<keyword evidence="4" id="KW-1185">Reference proteome</keyword>
<dbReference type="KEGG" id="ard:AXF14_05265"/>
<dbReference type="OrthoDB" id="3267444at2"/>
<evidence type="ECO:0000259" key="2">
    <source>
        <dbReference type="Pfam" id="PF13399"/>
    </source>
</evidence>
<feature type="domain" description="LytR/CpsA/Psr regulator C-terminal" evidence="2">
    <location>
        <begin position="80"/>
        <end position="169"/>
    </location>
</feature>
<feature type="transmembrane region" description="Helical" evidence="1">
    <location>
        <begin position="21"/>
        <end position="41"/>
    </location>
</feature>
<reference evidence="4" key="1">
    <citation type="submission" date="2016-02" db="EMBL/GenBank/DDBJ databases">
        <authorList>
            <person name="Holder M.E."/>
            <person name="Ajami N.J."/>
            <person name="Petrosino J.F."/>
        </authorList>
    </citation>
    <scope>NUCLEOTIDE SEQUENCE [LARGE SCALE GENOMIC DNA]</scope>
    <source>
        <strain evidence="4">CCUG 36733</strain>
    </source>
</reference>
<dbReference type="AlphaFoldDB" id="A0A120KL31"/>
<dbReference type="Gene3D" id="3.30.70.2390">
    <property type="match status" value="1"/>
</dbReference>